<comment type="pathway">
    <text evidence="2">Lipid metabolism.</text>
</comment>
<evidence type="ECO:0000256" key="3">
    <source>
        <dbReference type="ARBA" id="ARBA00022603"/>
    </source>
</evidence>
<dbReference type="EMBL" id="CAJNRG010000045">
    <property type="protein sequence ID" value="CAF1951442.1"/>
    <property type="molecule type" value="Genomic_DNA"/>
</dbReference>
<dbReference type="Pfam" id="PF13649">
    <property type="entry name" value="Methyltransf_25"/>
    <property type="match status" value="1"/>
</dbReference>
<comment type="catalytic activity">
    <reaction evidence="8">
        <text>N-methylethanolamine phosphate + S-adenosyl-L-methionine = N,N-dimethylethanolamine phosphate + S-adenosyl-L-homocysteine + H(+)</text>
        <dbReference type="Rhea" id="RHEA:25321"/>
        <dbReference type="ChEBI" id="CHEBI:15378"/>
        <dbReference type="ChEBI" id="CHEBI:57781"/>
        <dbReference type="ChEBI" id="CHEBI:57856"/>
        <dbReference type="ChEBI" id="CHEBI:58641"/>
        <dbReference type="ChEBI" id="CHEBI:59789"/>
        <dbReference type="EC" id="2.1.1.103"/>
    </reaction>
    <physiologicalReaction direction="left-to-right" evidence="8">
        <dbReference type="Rhea" id="RHEA:25322"/>
    </physiologicalReaction>
</comment>
<evidence type="ECO:0000313" key="13">
    <source>
        <dbReference type="EMBL" id="CAF1951442.1"/>
    </source>
</evidence>
<dbReference type="Pfam" id="PF13847">
    <property type="entry name" value="Methyltransf_31"/>
    <property type="match status" value="1"/>
</dbReference>
<evidence type="ECO:0000256" key="1">
    <source>
        <dbReference type="ARBA" id="ARBA00004969"/>
    </source>
</evidence>
<comment type="caution">
    <text evidence="12">The sequence shown here is derived from an EMBL/GenBank/DDBJ whole genome shotgun (WGS) entry which is preliminary data.</text>
</comment>
<comment type="pathway">
    <text evidence="1">Phospholipid metabolism; phosphatidylcholine biosynthesis.</text>
</comment>
<dbReference type="InterPro" id="IPR025714">
    <property type="entry name" value="Methyltranfer_dom"/>
</dbReference>
<dbReference type="Gene3D" id="3.40.50.150">
    <property type="entry name" value="Vaccinia Virus protein VP39"/>
    <property type="match status" value="2"/>
</dbReference>
<dbReference type="InterPro" id="IPR041698">
    <property type="entry name" value="Methyltransf_25"/>
</dbReference>
<comment type="catalytic activity">
    <reaction evidence="6">
        <text>N,N-dimethylethanolamine phosphate + S-adenosyl-L-methionine = phosphocholine + S-adenosyl-L-homocysteine + H(+)</text>
        <dbReference type="Rhea" id="RHEA:25325"/>
        <dbReference type="ChEBI" id="CHEBI:15378"/>
        <dbReference type="ChEBI" id="CHEBI:57856"/>
        <dbReference type="ChEBI" id="CHEBI:58641"/>
        <dbReference type="ChEBI" id="CHEBI:59789"/>
        <dbReference type="ChEBI" id="CHEBI:295975"/>
        <dbReference type="EC" id="2.1.1.103"/>
    </reaction>
    <physiologicalReaction direction="left-to-right" evidence="6">
        <dbReference type="Rhea" id="RHEA:25326"/>
    </physiologicalReaction>
</comment>
<dbReference type="CDD" id="cd02440">
    <property type="entry name" value="AdoMet_MTases"/>
    <property type="match status" value="2"/>
</dbReference>
<feature type="domain" description="Methyltransferase" evidence="11">
    <location>
        <begin position="338"/>
        <end position="448"/>
    </location>
</feature>
<evidence type="ECO:0000256" key="4">
    <source>
        <dbReference type="ARBA" id="ARBA00022679"/>
    </source>
</evidence>
<dbReference type="PANTHER" id="PTHR44307:SF2">
    <property type="entry name" value="PHOSPHOETHANOLAMINE METHYLTRANSFERASE ISOFORM X1"/>
    <property type="match status" value="1"/>
</dbReference>
<keyword evidence="3" id="KW-0489">Methyltransferase</keyword>
<name>A0A814L7I3_9BILA</name>
<dbReference type="EMBL" id="CAJNOV010001413">
    <property type="protein sequence ID" value="CAF1061267.1"/>
    <property type="molecule type" value="Genomic_DNA"/>
</dbReference>
<accession>A0A814L7I3</accession>
<gene>
    <name evidence="12" type="ORF">CJN711_LOCUS5244</name>
    <name evidence="14" type="ORF">MBJ925_LOCUS24556</name>
    <name evidence="13" type="ORF">XDN619_LOCUS942</name>
</gene>
<evidence type="ECO:0000313" key="15">
    <source>
        <dbReference type="Proteomes" id="UP000663855"/>
    </source>
</evidence>
<sequence>MTSRNAYLLRTASRSRVKLGFAVQLKEKQETMPETSERQLSTSEDESGRQRRSSSGTSENRATMVTYWKRNSNPNLQSMMLDTNADKINLYEYPEILECLPDLDGKRVLELGAGIGRFTKKFAQLAKSVVAVDFMESFLEKNKEENGHYGTVEFLHKDATQLSFEAHSFDIIFSNWLFMYLSDVETEQLLEKSLLWLAPGGTLFFRESCFHSSGNIKPDENPTYYRSPRQYIDICQSRILNGTPNYPHDQVYELIFAKALESYYEIKNNNNQVCFLFLKTNLRNLHGYKTLQDFLDHSEYAEKSIQKYESVRGEGYVTIGGAELTRELTKRLNLTATQRLLNFGSATGGSSFQISQDYGCEIVGVDISANMVGIAWDRALSYKGHRIRFEVGDGTKMRFAPSKFDVVYSRDVIFHVSDKTELLNNFYTWLKNGGRLLITDFCCGNTPFSQDLIDYARSGMYTLTSIQEYTELFEKCGFVDVHVEDRSDLYQQYCQNEIEIAEKNRINPDSKLSRQELEECVRQWKLKYSLTNSGQRRWCIFEATKPSVSFYEDDDNEQ</sequence>
<evidence type="ECO:0000313" key="14">
    <source>
        <dbReference type="EMBL" id="CAF2113487.1"/>
    </source>
</evidence>
<evidence type="ECO:0000259" key="11">
    <source>
        <dbReference type="Pfam" id="PF13847"/>
    </source>
</evidence>
<evidence type="ECO:0000256" key="7">
    <source>
        <dbReference type="ARBA" id="ARBA00047622"/>
    </source>
</evidence>
<feature type="domain" description="Methyltransferase" evidence="10">
    <location>
        <begin position="108"/>
        <end position="201"/>
    </location>
</feature>
<dbReference type="Proteomes" id="UP000663824">
    <property type="component" value="Unassembled WGS sequence"/>
</dbReference>
<dbReference type="EMBL" id="CAJNRE010012761">
    <property type="protein sequence ID" value="CAF2113487.1"/>
    <property type="molecule type" value="Genomic_DNA"/>
</dbReference>
<evidence type="ECO:0000256" key="5">
    <source>
        <dbReference type="ARBA" id="ARBA00035674"/>
    </source>
</evidence>
<dbReference type="PANTHER" id="PTHR44307">
    <property type="entry name" value="PHOSPHOETHANOLAMINE METHYLTRANSFERASE"/>
    <property type="match status" value="1"/>
</dbReference>
<dbReference type="GO" id="GO:0000234">
    <property type="term" value="F:phosphoethanolamine N-methyltransferase activity"/>
    <property type="evidence" value="ECO:0007669"/>
    <property type="project" value="UniProtKB-EC"/>
</dbReference>
<dbReference type="InterPro" id="IPR029063">
    <property type="entry name" value="SAM-dependent_MTases_sf"/>
</dbReference>
<evidence type="ECO:0000256" key="9">
    <source>
        <dbReference type="SAM" id="MobiDB-lite"/>
    </source>
</evidence>
<dbReference type="Proteomes" id="UP000663855">
    <property type="component" value="Unassembled WGS sequence"/>
</dbReference>
<dbReference type="GO" id="GO:0032259">
    <property type="term" value="P:methylation"/>
    <property type="evidence" value="ECO:0007669"/>
    <property type="project" value="UniProtKB-KW"/>
</dbReference>
<dbReference type="Proteomes" id="UP000663887">
    <property type="component" value="Unassembled WGS sequence"/>
</dbReference>
<evidence type="ECO:0000256" key="6">
    <source>
        <dbReference type="ARBA" id="ARBA00047619"/>
    </source>
</evidence>
<reference evidence="12" key="1">
    <citation type="submission" date="2021-02" db="EMBL/GenBank/DDBJ databases">
        <authorList>
            <person name="Nowell W R."/>
        </authorList>
    </citation>
    <scope>NUCLEOTIDE SEQUENCE</scope>
</reference>
<evidence type="ECO:0000256" key="8">
    <source>
        <dbReference type="ARBA" id="ARBA00047841"/>
    </source>
</evidence>
<feature type="region of interest" description="Disordered" evidence="9">
    <location>
        <begin position="24"/>
        <end position="64"/>
    </location>
</feature>
<comment type="catalytic activity">
    <reaction evidence="7">
        <text>phosphoethanolamine + S-adenosyl-L-methionine = N-methylethanolamine phosphate + S-adenosyl-L-homocysteine + H(+)</text>
        <dbReference type="Rhea" id="RHEA:20365"/>
        <dbReference type="ChEBI" id="CHEBI:15378"/>
        <dbReference type="ChEBI" id="CHEBI:57781"/>
        <dbReference type="ChEBI" id="CHEBI:57856"/>
        <dbReference type="ChEBI" id="CHEBI:58190"/>
        <dbReference type="ChEBI" id="CHEBI:59789"/>
        <dbReference type="EC" id="2.1.1.103"/>
    </reaction>
    <physiologicalReaction direction="left-to-right" evidence="7">
        <dbReference type="Rhea" id="RHEA:20366"/>
    </physiologicalReaction>
</comment>
<keyword evidence="4" id="KW-0808">Transferase</keyword>
<evidence type="ECO:0000256" key="2">
    <source>
        <dbReference type="ARBA" id="ARBA00005189"/>
    </source>
</evidence>
<protein>
    <recommendedName>
        <fullName evidence="5">phosphoethanolamine N-methyltransferase</fullName>
        <ecNumber evidence="5">2.1.1.103</ecNumber>
    </recommendedName>
</protein>
<proteinExistence type="predicted"/>
<organism evidence="12 15">
    <name type="scientific">Rotaria magnacalcarata</name>
    <dbReference type="NCBI Taxonomy" id="392030"/>
    <lineage>
        <taxon>Eukaryota</taxon>
        <taxon>Metazoa</taxon>
        <taxon>Spiralia</taxon>
        <taxon>Gnathifera</taxon>
        <taxon>Rotifera</taxon>
        <taxon>Eurotatoria</taxon>
        <taxon>Bdelloidea</taxon>
        <taxon>Philodinida</taxon>
        <taxon>Philodinidae</taxon>
        <taxon>Rotaria</taxon>
    </lineage>
</organism>
<dbReference type="EC" id="2.1.1.103" evidence="5"/>
<dbReference type="AlphaFoldDB" id="A0A814L7I3"/>
<feature type="compositionally biased region" description="Basic and acidic residues" evidence="9">
    <location>
        <begin position="25"/>
        <end position="37"/>
    </location>
</feature>
<evidence type="ECO:0000313" key="12">
    <source>
        <dbReference type="EMBL" id="CAF1061267.1"/>
    </source>
</evidence>
<dbReference type="SUPFAM" id="SSF53335">
    <property type="entry name" value="S-adenosyl-L-methionine-dependent methyltransferases"/>
    <property type="match status" value="2"/>
</dbReference>
<evidence type="ECO:0000259" key="10">
    <source>
        <dbReference type="Pfam" id="PF13649"/>
    </source>
</evidence>